<dbReference type="GO" id="GO:0016020">
    <property type="term" value="C:membrane"/>
    <property type="evidence" value="ECO:0007669"/>
    <property type="project" value="UniProtKB-SubCell"/>
</dbReference>
<evidence type="ECO:0000256" key="5">
    <source>
        <dbReference type="SAM" id="Phobius"/>
    </source>
</evidence>
<evidence type="ECO:0000313" key="6">
    <source>
        <dbReference type="EMBL" id="CAE2307277.1"/>
    </source>
</evidence>
<organism evidence="6">
    <name type="scientific">Paramoeba aestuarina</name>
    <dbReference type="NCBI Taxonomy" id="180227"/>
    <lineage>
        <taxon>Eukaryota</taxon>
        <taxon>Amoebozoa</taxon>
        <taxon>Discosea</taxon>
        <taxon>Flabellinia</taxon>
        <taxon>Dactylopodida</taxon>
        <taxon>Paramoebidae</taxon>
        <taxon>Paramoeba</taxon>
    </lineage>
</organism>
<keyword evidence="3 5" id="KW-1133">Transmembrane helix</keyword>
<dbReference type="Gene3D" id="1.20.120.550">
    <property type="entry name" value="Membrane associated eicosanoid/glutathione metabolism-like domain"/>
    <property type="match status" value="1"/>
</dbReference>
<gene>
    <name evidence="6" type="ORF">NAES01612_LOCUS12196</name>
</gene>
<dbReference type="AlphaFoldDB" id="A0A7S4NSV3"/>
<dbReference type="InterPro" id="IPR001129">
    <property type="entry name" value="Membr-assoc_MAPEG"/>
</dbReference>
<dbReference type="EMBL" id="HBKR01018556">
    <property type="protein sequence ID" value="CAE2307277.1"/>
    <property type="molecule type" value="Transcribed_RNA"/>
</dbReference>
<keyword evidence="2 5" id="KW-0812">Transmembrane</keyword>
<accession>A0A7S4NSV3</accession>
<feature type="transmembrane region" description="Helical" evidence="5">
    <location>
        <begin position="131"/>
        <end position="152"/>
    </location>
</feature>
<sequence>MTNVAEVYQMPLLASCAWVALFYVFVGYQRAVKYSILHKHPTFCRYKNNFDPPTESNQKIAGKLQAQLTAADRTIGNLLEQAPAFLVTLWMYSVAVDAHYGGKLGFCYVGFRSLYPFLLGRELKKNNSKRVYVATLPCYCIIFYFFSSVISSSLPGSLFPLSSGVLGCLFVFFAWAGLHLIVAS</sequence>
<feature type="transmembrane region" description="Helical" evidence="5">
    <location>
        <begin position="158"/>
        <end position="182"/>
    </location>
</feature>
<dbReference type="InterPro" id="IPR023352">
    <property type="entry name" value="MAPEG-like_dom_sf"/>
</dbReference>
<evidence type="ECO:0000256" key="4">
    <source>
        <dbReference type="ARBA" id="ARBA00023136"/>
    </source>
</evidence>
<dbReference type="Pfam" id="PF01124">
    <property type="entry name" value="MAPEG"/>
    <property type="match status" value="1"/>
</dbReference>
<evidence type="ECO:0000256" key="3">
    <source>
        <dbReference type="ARBA" id="ARBA00022989"/>
    </source>
</evidence>
<protein>
    <submittedName>
        <fullName evidence="6">Uncharacterized protein</fullName>
    </submittedName>
</protein>
<keyword evidence="4 5" id="KW-0472">Membrane</keyword>
<comment type="subcellular location">
    <subcellularLocation>
        <location evidence="1">Membrane</location>
    </subcellularLocation>
</comment>
<reference evidence="6" key="1">
    <citation type="submission" date="2021-01" db="EMBL/GenBank/DDBJ databases">
        <authorList>
            <person name="Corre E."/>
            <person name="Pelletier E."/>
            <person name="Niang G."/>
            <person name="Scheremetjew M."/>
            <person name="Finn R."/>
            <person name="Kale V."/>
            <person name="Holt S."/>
            <person name="Cochrane G."/>
            <person name="Meng A."/>
            <person name="Brown T."/>
            <person name="Cohen L."/>
        </authorList>
    </citation>
    <scope>NUCLEOTIDE SEQUENCE</scope>
    <source>
        <strain evidence="6">SoJaBio B1-5/56/2</strain>
    </source>
</reference>
<proteinExistence type="predicted"/>
<evidence type="ECO:0000256" key="1">
    <source>
        <dbReference type="ARBA" id="ARBA00004370"/>
    </source>
</evidence>
<evidence type="ECO:0000256" key="2">
    <source>
        <dbReference type="ARBA" id="ARBA00022692"/>
    </source>
</evidence>
<feature type="transmembrane region" description="Helical" evidence="5">
    <location>
        <begin position="12"/>
        <end position="29"/>
    </location>
</feature>
<dbReference type="SUPFAM" id="SSF161084">
    <property type="entry name" value="MAPEG domain-like"/>
    <property type="match status" value="1"/>
</dbReference>
<name>A0A7S4NSV3_9EUKA</name>